<dbReference type="Pfam" id="PF00568">
    <property type="entry name" value="WH1"/>
    <property type="match status" value="1"/>
</dbReference>
<feature type="domain" description="WH1" evidence="2">
    <location>
        <begin position="1"/>
        <end position="107"/>
    </location>
</feature>
<evidence type="ECO:0000313" key="3">
    <source>
        <dbReference type="EMBL" id="CAE2340479.1"/>
    </source>
</evidence>
<feature type="region of interest" description="Disordered" evidence="1">
    <location>
        <begin position="110"/>
        <end position="203"/>
    </location>
</feature>
<organism evidence="3">
    <name type="scientific">Paramoeba aestuarina</name>
    <dbReference type="NCBI Taxonomy" id="180227"/>
    <lineage>
        <taxon>Eukaryota</taxon>
        <taxon>Amoebozoa</taxon>
        <taxon>Discosea</taxon>
        <taxon>Flabellinia</taxon>
        <taxon>Dactylopodida</taxon>
        <taxon>Paramoebidae</taxon>
        <taxon>Paramoeba</taxon>
    </lineage>
</organism>
<dbReference type="AlphaFoldDB" id="A0A7S4PN79"/>
<dbReference type="Gene3D" id="2.30.29.30">
    <property type="entry name" value="Pleckstrin-homology domain (PH domain)/Phosphotyrosine-binding domain (PTB)"/>
    <property type="match status" value="1"/>
</dbReference>
<accession>A0A7S4PN79</accession>
<reference evidence="3" key="1">
    <citation type="submission" date="2021-01" db="EMBL/GenBank/DDBJ databases">
        <authorList>
            <person name="Corre E."/>
            <person name="Pelletier E."/>
            <person name="Niang G."/>
            <person name="Scheremetjew M."/>
            <person name="Finn R."/>
            <person name="Kale V."/>
            <person name="Holt S."/>
            <person name="Cochrane G."/>
            <person name="Meng A."/>
            <person name="Brown T."/>
            <person name="Cohen L."/>
        </authorList>
    </citation>
    <scope>NUCLEOTIDE SEQUENCE</scope>
    <source>
        <strain evidence="3">SoJaBio B1-5/56/2</strain>
    </source>
</reference>
<dbReference type="InterPro" id="IPR011993">
    <property type="entry name" value="PH-like_dom_sf"/>
</dbReference>
<dbReference type="PANTHER" id="PTHR11202">
    <property type="entry name" value="SPROUTY-RELATED, EVH1 DOMAIN-CONTAINING PROTEIN FAMILY MEMBER"/>
    <property type="match status" value="1"/>
</dbReference>
<dbReference type="PROSITE" id="PS50229">
    <property type="entry name" value="WH1"/>
    <property type="match status" value="1"/>
</dbReference>
<dbReference type="SUPFAM" id="SSF50729">
    <property type="entry name" value="PH domain-like"/>
    <property type="match status" value="1"/>
</dbReference>
<name>A0A7S4PN79_9EUKA</name>
<proteinExistence type="predicted"/>
<dbReference type="PANTHER" id="PTHR11202:SF22">
    <property type="entry name" value="PROTEIN ENABLED"/>
    <property type="match status" value="1"/>
</dbReference>
<sequence length="239" mass="24684">MTEQSICCVNAAVYYYEDSKWQPGDGGISVVYIYHNPSNNAYRVVAMSASDNQVVINSAIFKDLKYQHLSDTFHTWADTKFSYGLNFASLQDATTFSDTMNQTVQKLVETAGSAEPEPEAPKEPEPEPTPEPTPEPEPEPAGAAAGAAPSGGRGRAAGGRGGRGAGDSGSSAGGAGRAAGGRGRGGGGRGAASSSGGGGGEVKDLDSLKEALIIAFREQLELAKEDILRAVDEKIAASK</sequence>
<dbReference type="EMBL" id="HBKR01039847">
    <property type="protein sequence ID" value="CAE2340479.1"/>
    <property type="molecule type" value="Transcribed_RNA"/>
</dbReference>
<evidence type="ECO:0000259" key="2">
    <source>
        <dbReference type="PROSITE" id="PS50229"/>
    </source>
</evidence>
<feature type="compositionally biased region" description="Gly residues" evidence="1">
    <location>
        <begin position="149"/>
        <end position="200"/>
    </location>
</feature>
<dbReference type="InterPro" id="IPR000697">
    <property type="entry name" value="WH1/EVH1_dom"/>
</dbReference>
<gene>
    <name evidence="3" type="ORF">NAES01612_LOCUS26012</name>
</gene>
<dbReference type="SMART" id="SM00461">
    <property type="entry name" value="WH1"/>
    <property type="match status" value="1"/>
</dbReference>
<evidence type="ECO:0000256" key="1">
    <source>
        <dbReference type="SAM" id="MobiDB-lite"/>
    </source>
</evidence>
<protein>
    <recommendedName>
        <fullName evidence="2">WH1 domain-containing protein</fullName>
    </recommendedName>
</protein>